<keyword evidence="3" id="KW-1185">Reference proteome</keyword>
<dbReference type="Gene3D" id="1.25.40.20">
    <property type="entry name" value="Ankyrin repeat-containing domain"/>
    <property type="match status" value="1"/>
</dbReference>
<dbReference type="SMART" id="SM00847">
    <property type="entry name" value="HA2"/>
    <property type="match status" value="1"/>
</dbReference>
<reference evidence="2" key="1">
    <citation type="submission" date="2022-08" db="UniProtKB">
        <authorList>
            <consortium name="EnsemblMetazoa"/>
        </authorList>
    </citation>
    <scope>IDENTIFICATION</scope>
    <source>
        <strain evidence="2">Dongola</strain>
    </source>
</reference>
<evidence type="ECO:0000313" key="2">
    <source>
        <dbReference type="EnsemblMetazoa" id="AARA005046-PA"/>
    </source>
</evidence>
<dbReference type="InterPro" id="IPR007502">
    <property type="entry name" value="Helicase-assoc_dom"/>
</dbReference>
<dbReference type="SUPFAM" id="SSF52540">
    <property type="entry name" value="P-loop containing nucleoside triphosphate hydrolases"/>
    <property type="match status" value="1"/>
</dbReference>
<proteinExistence type="predicted"/>
<feature type="domain" description="Helicase-associated" evidence="1">
    <location>
        <begin position="730"/>
        <end position="824"/>
    </location>
</feature>
<dbReference type="Proteomes" id="UP000075840">
    <property type="component" value="Unassembled WGS sequence"/>
</dbReference>
<organism evidence="2 3">
    <name type="scientific">Anopheles arabiensis</name>
    <name type="common">Mosquito</name>
    <dbReference type="NCBI Taxonomy" id="7173"/>
    <lineage>
        <taxon>Eukaryota</taxon>
        <taxon>Metazoa</taxon>
        <taxon>Ecdysozoa</taxon>
        <taxon>Arthropoda</taxon>
        <taxon>Hexapoda</taxon>
        <taxon>Insecta</taxon>
        <taxon>Pterygota</taxon>
        <taxon>Neoptera</taxon>
        <taxon>Endopterygota</taxon>
        <taxon>Diptera</taxon>
        <taxon>Nematocera</taxon>
        <taxon>Culicoidea</taxon>
        <taxon>Culicidae</taxon>
        <taxon>Anophelinae</taxon>
        <taxon>Anopheles</taxon>
    </lineage>
</organism>
<dbReference type="RefSeq" id="XP_040168581.1">
    <property type="nucleotide sequence ID" value="XM_040312647.1"/>
</dbReference>
<dbReference type="AlphaFoldDB" id="A0A8W7M233"/>
<sequence length="1129" mass="126579">MMDMNDFLVMQVFLKFVRDNAYVVKLHVAKKINQSTVKVLQNLVECDPSYRVVWILPTEKDDGVIVLRAAVGGEAPYTLATEEKLKKIKVLMQKWDNPTIQSASTPKHPTLFEIFVPCASWMFWSIGQDVACRGNVPPNCHYDQATSLQRCQLPVSMRFGKILQTLLMDKPFPFIICGGPDSGKRTEIVHYILENCRLHQAPCRTLCVLHDEVEVMAAAERVCKERNEQIGNTIGYKLHINSQVSEMNNVVFCTIQTLLLSLLSESGQKMLIQLTHLVVDSVDRGASDMNLLLSLLKEKQHLHPTMKLILLSSSSVVPTLGKFFGESQIVQVPHNPPSVRYLPSKPHGVEYYYLDGILDRICKHEVIQKMKDHLQTSQNPLKLMAKLQVYYGPRQLNRNVTRIMDQLLLKCWFASDTKPFVVLLRLLAYNKHLVDYQNSDTRMSALMIAGAKGYVGVVRDLLAIGANPYLVGRKSLSALDWCTSGQQNPCWQIMNAAHRAEASTIAAGSRLALLCQLYHKVYNPYTVDQQLVVDVVAHICKSCLPGKILVTMPDFSDVLECYELLQKSLGTRKRIGFLIWHRLLTEEELKDYTVHPEGDGLLYVVILMAGPLLELVSTAGSIDYVVDTGLKVHPGGDYAKGLCVDRACKASVETSNLLKWLAQRKCYMLYPMGSLEEDHATDPHKDCFSRAEPPETVLKAVLCRHQSSCSSVEIFFDTALIPANATSITSSLELLDEIGAIERPLQVPTSLGLLLVHLNVGIHLGKALLYSVLFRCLDPILTIVAAMKVGNPFIEPLDEKGESELMQLKFALHNRTYSDCMVVLRLYQQWSLAKTLQTDGEMVQNSHLKVGYMEALSNARVELMSALRLLGIVKCGRGHNTEELNVNSSKWVLVKGCLAAGLYPQLVIADYKNNQLTTSGGEGVCEVHPLSVAQVENLPTKWVVYVRKQELLLDLDEQDQEEPVQCTPKTQICDNTVISDWTLLLICGVDRPGAQETGALELRKPPNNADGNGEQELVEFIVDRKYSFQLPHGYYRAVLWIRSKLGHLFRNFTQNPLKTLERKETTVLLNKIAEILQLEDASLMLGNVVMDTRPKIRNSLPMGTLWNYAHYMMEQSSIGEGGKPGSSSH</sequence>
<dbReference type="GO" id="GO:0004386">
    <property type="term" value="F:helicase activity"/>
    <property type="evidence" value="ECO:0007669"/>
    <property type="project" value="TreeGrafter"/>
</dbReference>
<dbReference type="Gene3D" id="3.40.50.300">
    <property type="entry name" value="P-loop containing nucleotide triphosphate hydrolases"/>
    <property type="match status" value="2"/>
</dbReference>
<dbReference type="Gene3D" id="1.20.120.1080">
    <property type="match status" value="1"/>
</dbReference>
<evidence type="ECO:0000259" key="1">
    <source>
        <dbReference type="SMART" id="SM00847"/>
    </source>
</evidence>
<dbReference type="Pfam" id="PF21010">
    <property type="entry name" value="HA2_C"/>
    <property type="match status" value="1"/>
</dbReference>
<dbReference type="GeneID" id="120903305"/>
<dbReference type="InterPro" id="IPR036770">
    <property type="entry name" value="Ankyrin_rpt-contain_sf"/>
</dbReference>
<evidence type="ECO:0000313" key="3">
    <source>
        <dbReference type="Proteomes" id="UP000075840"/>
    </source>
</evidence>
<dbReference type="EMBL" id="APCN01002476">
    <property type="status" value="NOT_ANNOTATED_CDS"/>
    <property type="molecule type" value="Genomic_DNA"/>
</dbReference>
<dbReference type="KEGG" id="aara:120903305"/>
<dbReference type="PANTHER" id="PTHR18934:SF213">
    <property type="entry name" value="3'-5' RNA HELICASE YTHDC2"/>
    <property type="match status" value="1"/>
</dbReference>
<dbReference type="PANTHER" id="PTHR18934">
    <property type="entry name" value="ATP-DEPENDENT RNA HELICASE"/>
    <property type="match status" value="1"/>
</dbReference>
<dbReference type="EnsemblMetazoa" id="AARA005046-RA">
    <property type="protein sequence ID" value="AARA005046-PA"/>
    <property type="gene ID" value="AARA005046"/>
</dbReference>
<dbReference type="InterPro" id="IPR027417">
    <property type="entry name" value="P-loop_NTPase"/>
</dbReference>
<accession>A0A8W7M233</accession>
<dbReference type="GO" id="GO:0003723">
    <property type="term" value="F:RNA binding"/>
    <property type="evidence" value="ECO:0007669"/>
    <property type="project" value="TreeGrafter"/>
</dbReference>
<dbReference type="Pfam" id="PF07717">
    <property type="entry name" value="OB_NTP_bind"/>
    <property type="match status" value="1"/>
</dbReference>
<name>A0A8W7M233_ANOAR</name>
<protein>
    <recommendedName>
        <fullName evidence="1">Helicase-associated domain-containing protein</fullName>
    </recommendedName>
</protein>
<dbReference type="InterPro" id="IPR011709">
    <property type="entry name" value="DEAD-box_helicase_OB_fold"/>
</dbReference>
<dbReference type="SUPFAM" id="SSF48403">
    <property type="entry name" value="Ankyrin repeat"/>
    <property type="match status" value="1"/>
</dbReference>